<dbReference type="AlphaFoldDB" id="A0A972NTT1"/>
<dbReference type="Pfam" id="PF03466">
    <property type="entry name" value="LysR_substrate"/>
    <property type="match status" value="1"/>
</dbReference>
<evidence type="ECO:0000259" key="1">
    <source>
        <dbReference type="Pfam" id="PF03466"/>
    </source>
</evidence>
<feature type="domain" description="LysR substrate-binding" evidence="1">
    <location>
        <begin position="10"/>
        <end position="99"/>
    </location>
</feature>
<name>A0A972NTT1_9BURK</name>
<comment type="caution">
    <text evidence="2">The sequence shown here is derived from an EMBL/GenBank/DDBJ whole genome shotgun (WGS) entry which is preliminary data.</text>
</comment>
<dbReference type="Proteomes" id="UP000655523">
    <property type="component" value="Unassembled WGS sequence"/>
</dbReference>
<dbReference type="SUPFAM" id="SSF53850">
    <property type="entry name" value="Periplasmic binding protein-like II"/>
    <property type="match status" value="1"/>
</dbReference>
<gene>
    <name evidence="2" type="ORF">GNZ13_25020</name>
</gene>
<dbReference type="InterPro" id="IPR005119">
    <property type="entry name" value="LysR_subst-bd"/>
</dbReference>
<evidence type="ECO:0000313" key="3">
    <source>
        <dbReference type="Proteomes" id="UP000655523"/>
    </source>
</evidence>
<dbReference type="EMBL" id="WOEZ01000137">
    <property type="protein sequence ID" value="NPT57737.1"/>
    <property type="molecule type" value="Genomic_DNA"/>
</dbReference>
<protein>
    <recommendedName>
        <fullName evidence="1">LysR substrate-binding domain-containing protein</fullName>
    </recommendedName>
</protein>
<keyword evidence="3" id="KW-1185">Reference proteome</keyword>
<reference evidence="2 3" key="1">
    <citation type="submission" date="2019-11" db="EMBL/GenBank/DDBJ databases">
        <title>Metabolism of dissolved organic matter in forest soils.</title>
        <authorList>
            <person name="Cyle K.T."/>
            <person name="Wilhelm R.C."/>
            <person name="Martinez C.E."/>
        </authorList>
    </citation>
    <scope>NUCLEOTIDE SEQUENCE [LARGE SCALE GENOMIC DNA]</scope>
    <source>
        <strain evidence="2 3">5N</strain>
    </source>
</reference>
<proteinExistence type="predicted"/>
<accession>A0A972NTT1</accession>
<sequence>MVCQQAACINDAEILTEPLLESSCALLVRSDRRLANVDCLNLVDLVHERLITSARAANAPLYDSIVAHFQSAGLRLNFVFETLQAQAGTTLIEQGLGVVTGAINLFTSLPQIIKYRFINDIEPMSVQMFSRLKERDSLTFDFVEMVTEKACRWRALNLQPGASRDKYAVRLTCRID</sequence>
<dbReference type="Gene3D" id="3.40.190.10">
    <property type="entry name" value="Periplasmic binding protein-like II"/>
    <property type="match status" value="2"/>
</dbReference>
<organism evidence="2 3">
    <name type="scientific">Paraburkholderia elongata</name>
    <dbReference type="NCBI Taxonomy" id="2675747"/>
    <lineage>
        <taxon>Bacteria</taxon>
        <taxon>Pseudomonadati</taxon>
        <taxon>Pseudomonadota</taxon>
        <taxon>Betaproteobacteria</taxon>
        <taxon>Burkholderiales</taxon>
        <taxon>Burkholderiaceae</taxon>
        <taxon>Paraburkholderia</taxon>
    </lineage>
</organism>
<evidence type="ECO:0000313" key="2">
    <source>
        <dbReference type="EMBL" id="NPT57737.1"/>
    </source>
</evidence>